<reference evidence="2 3" key="1">
    <citation type="submission" date="2019-06" db="EMBL/GenBank/DDBJ databases">
        <title>Sequencing the genomes of 1000 actinobacteria strains.</title>
        <authorList>
            <person name="Klenk H.-P."/>
        </authorList>
    </citation>
    <scope>NUCLEOTIDE SEQUENCE [LARGE SCALE GENOMIC DNA]</scope>
    <source>
        <strain evidence="2 3">DSM 43186</strain>
    </source>
</reference>
<dbReference type="RefSeq" id="WP_142258096.1">
    <property type="nucleotide sequence ID" value="NZ_BMPV01000004.1"/>
</dbReference>
<feature type="compositionally biased region" description="Acidic residues" evidence="1">
    <location>
        <begin position="476"/>
        <end position="486"/>
    </location>
</feature>
<comment type="caution">
    <text evidence="2">The sequence shown here is derived from an EMBL/GenBank/DDBJ whole genome shotgun (WGS) entry which is preliminary data.</text>
</comment>
<protein>
    <submittedName>
        <fullName evidence="2">Uncharacterized protein</fullName>
    </submittedName>
</protein>
<accession>A0A543ITD0</accession>
<gene>
    <name evidence="2" type="ORF">FHX40_0490</name>
</gene>
<keyword evidence="3" id="KW-1185">Reference proteome</keyword>
<evidence type="ECO:0000313" key="3">
    <source>
        <dbReference type="Proteomes" id="UP000319213"/>
    </source>
</evidence>
<dbReference type="EMBL" id="VFPQ01000001">
    <property type="protein sequence ID" value="TQM73835.1"/>
    <property type="molecule type" value="Genomic_DNA"/>
</dbReference>
<evidence type="ECO:0000256" key="1">
    <source>
        <dbReference type="SAM" id="MobiDB-lite"/>
    </source>
</evidence>
<proteinExistence type="predicted"/>
<organism evidence="2 3">
    <name type="scientific">Thermopolyspora flexuosa</name>
    <dbReference type="NCBI Taxonomy" id="103836"/>
    <lineage>
        <taxon>Bacteria</taxon>
        <taxon>Bacillati</taxon>
        <taxon>Actinomycetota</taxon>
        <taxon>Actinomycetes</taxon>
        <taxon>Streptosporangiales</taxon>
        <taxon>Streptosporangiaceae</taxon>
        <taxon>Thermopolyspora</taxon>
    </lineage>
</organism>
<dbReference type="Proteomes" id="UP000319213">
    <property type="component" value="Unassembled WGS sequence"/>
</dbReference>
<sequence>MSVLAAYARARAVREGRAQPIATVRHLHLSPRPMVFIPLRLAGEAAAPLGAMLGTDPAEPHLLVVPQPRDRDQRFAFVAELAAIVLPYIEGYAKDVETVEAKTPYERSLDAPQILVPNPRGIAFTRLLGRSCRFRRADGPYPVHPSVPVLGQWLTFLADRAEFPGSSLLVAMTEALAAHWATGQSRVEDGNLAALVGWIAPPDGMTGPEAAAAAEDMVWSPPAGPDTAPEFDAEVLAPAIRVYEATGSAAAVRDAVRSQLEPTWRVMWRAVELLRGLPEARGVPGRWERDRAEFTREAIRIAEGGPPRGRHDSAVGAAVRLSAMERAQQAFEAQRALDDPMVMVEHRLEGRAFAGEVVAVELERRIVPPGRTRAVNRPLVTVATADPVRLAPGDVLISPARPRQHCEVIEVRRGTVVLQVNDGMGRGARPAPGSVPEVGEIVCYADLDPGDGPGFPFPSREETPWTHGGPPAEYVPTDEDAMEDWS</sequence>
<dbReference type="OrthoDB" id="140186at2"/>
<name>A0A543ITD0_9ACTN</name>
<dbReference type="AlphaFoldDB" id="A0A543ITD0"/>
<evidence type="ECO:0000313" key="2">
    <source>
        <dbReference type="EMBL" id="TQM73835.1"/>
    </source>
</evidence>
<feature type="region of interest" description="Disordered" evidence="1">
    <location>
        <begin position="452"/>
        <end position="486"/>
    </location>
</feature>